<evidence type="ECO:0000256" key="3">
    <source>
        <dbReference type="ARBA" id="ARBA00022448"/>
    </source>
</evidence>
<keyword evidence="8 9" id="KW-0472">Membrane</keyword>
<evidence type="ECO:0000259" key="10">
    <source>
        <dbReference type="PROSITE" id="PS50928"/>
    </source>
</evidence>
<dbReference type="OrthoDB" id="9805999at2"/>
<keyword evidence="7 9" id="KW-1133">Transmembrane helix</keyword>
<evidence type="ECO:0000256" key="5">
    <source>
        <dbReference type="ARBA" id="ARBA00022692"/>
    </source>
</evidence>
<feature type="transmembrane region" description="Helical" evidence="9">
    <location>
        <begin position="15"/>
        <end position="45"/>
    </location>
</feature>
<evidence type="ECO:0000313" key="11">
    <source>
        <dbReference type="EMBL" id="KYC39787.1"/>
    </source>
</evidence>
<dbReference type="PANTHER" id="PTHR30614:SF20">
    <property type="entry name" value="GLUTAMINE TRANSPORT SYSTEM PERMEASE PROTEIN GLNP"/>
    <property type="match status" value="1"/>
</dbReference>
<dbReference type="RefSeq" id="WP_017740645.1">
    <property type="nucleotide sequence ID" value="NZ_KQ976354.1"/>
</dbReference>
<dbReference type="AlphaFoldDB" id="A0A139X504"/>
<dbReference type="Gene3D" id="1.10.3720.10">
    <property type="entry name" value="MetI-like"/>
    <property type="match status" value="1"/>
</dbReference>
<dbReference type="InterPro" id="IPR043429">
    <property type="entry name" value="ArtM/GltK/GlnP/TcyL/YhdX-like"/>
</dbReference>
<sequence>MDWNFSVVWNNLLPLYFAFITTAWISIGSITLGTIIGVLLGVLSLISFNFISWSARLLIELFLAVPTLVLLVWLYYSLPLIIPGLVIEGQSCAILGLSLSLSAFVAEIIRGGINSVPIGEIEVAYCTGMTRLEAIRYILIPQVIRKSWPPLMGQYITTYKFSTLASVIAVPEILHTANSIIAQTYRPLEIYSAVAIMFMITIIPLNILLRRVQRVKRLGGIEKI</sequence>
<evidence type="ECO:0000313" key="12">
    <source>
        <dbReference type="Proteomes" id="UP000076925"/>
    </source>
</evidence>
<dbReference type="SUPFAM" id="SSF161098">
    <property type="entry name" value="MetI-like"/>
    <property type="match status" value="1"/>
</dbReference>
<dbReference type="STRING" id="128403.WA1_29995"/>
<feature type="transmembrane region" description="Helical" evidence="9">
    <location>
        <begin position="190"/>
        <end position="209"/>
    </location>
</feature>
<evidence type="ECO:0000256" key="6">
    <source>
        <dbReference type="ARBA" id="ARBA00022970"/>
    </source>
</evidence>
<keyword evidence="5 9" id="KW-0812">Transmembrane</keyword>
<comment type="caution">
    <text evidence="11">The sequence shown here is derived from an EMBL/GenBank/DDBJ whole genome shotgun (WGS) entry which is preliminary data.</text>
</comment>
<evidence type="ECO:0000256" key="8">
    <source>
        <dbReference type="ARBA" id="ARBA00023136"/>
    </source>
</evidence>
<name>A0A139X504_9CYAN</name>
<feature type="transmembrane region" description="Helical" evidence="9">
    <location>
        <begin position="57"/>
        <end position="76"/>
    </location>
</feature>
<keyword evidence="3 9" id="KW-0813">Transport</keyword>
<evidence type="ECO:0000256" key="2">
    <source>
        <dbReference type="ARBA" id="ARBA00010072"/>
    </source>
</evidence>
<dbReference type="Proteomes" id="UP000076925">
    <property type="component" value="Unassembled WGS sequence"/>
</dbReference>
<dbReference type="PROSITE" id="PS50928">
    <property type="entry name" value="ABC_TM1"/>
    <property type="match status" value="1"/>
</dbReference>
<proteinExistence type="inferred from homology"/>
<dbReference type="InterPro" id="IPR010065">
    <property type="entry name" value="AA_ABC_transptr_permease_3TM"/>
</dbReference>
<gene>
    <name evidence="11" type="ORF">WA1_29995</name>
</gene>
<evidence type="ECO:0000256" key="1">
    <source>
        <dbReference type="ARBA" id="ARBA00004651"/>
    </source>
</evidence>
<dbReference type="PANTHER" id="PTHR30614">
    <property type="entry name" value="MEMBRANE COMPONENT OF AMINO ACID ABC TRANSPORTER"/>
    <property type="match status" value="1"/>
</dbReference>
<dbReference type="InterPro" id="IPR035906">
    <property type="entry name" value="MetI-like_sf"/>
</dbReference>
<keyword evidence="6" id="KW-0029">Amino-acid transport</keyword>
<feature type="domain" description="ABC transmembrane type-1" evidence="10">
    <location>
        <begin position="19"/>
        <end position="209"/>
    </location>
</feature>
<dbReference type="Pfam" id="PF00528">
    <property type="entry name" value="BPD_transp_1"/>
    <property type="match status" value="1"/>
</dbReference>
<evidence type="ECO:0000256" key="4">
    <source>
        <dbReference type="ARBA" id="ARBA00022475"/>
    </source>
</evidence>
<dbReference type="GO" id="GO:0022857">
    <property type="term" value="F:transmembrane transporter activity"/>
    <property type="evidence" value="ECO:0007669"/>
    <property type="project" value="InterPro"/>
</dbReference>
<dbReference type="EMBL" id="ANNX02000032">
    <property type="protein sequence ID" value="KYC39787.1"/>
    <property type="molecule type" value="Genomic_DNA"/>
</dbReference>
<accession>A0A139X504</accession>
<protein>
    <submittedName>
        <fullName evidence="11">Amino acid ABC transporter permease</fullName>
    </submittedName>
</protein>
<dbReference type="GO" id="GO:0043190">
    <property type="term" value="C:ATP-binding cassette (ABC) transporter complex"/>
    <property type="evidence" value="ECO:0007669"/>
    <property type="project" value="InterPro"/>
</dbReference>
<evidence type="ECO:0000256" key="9">
    <source>
        <dbReference type="RuleBase" id="RU363032"/>
    </source>
</evidence>
<dbReference type="GO" id="GO:0006865">
    <property type="term" value="P:amino acid transport"/>
    <property type="evidence" value="ECO:0007669"/>
    <property type="project" value="UniProtKB-KW"/>
</dbReference>
<dbReference type="NCBIfam" id="TIGR01726">
    <property type="entry name" value="HEQRo_perm_3TM"/>
    <property type="match status" value="1"/>
</dbReference>
<keyword evidence="12" id="KW-1185">Reference proteome</keyword>
<dbReference type="CDD" id="cd06261">
    <property type="entry name" value="TM_PBP2"/>
    <property type="match status" value="1"/>
</dbReference>
<comment type="similarity">
    <text evidence="2">Belongs to the binding-protein-dependent transport system permease family. HisMQ subfamily.</text>
</comment>
<keyword evidence="4" id="KW-1003">Cell membrane</keyword>
<dbReference type="InterPro" id="IPR000515">
    <property type="entry name" value="MetI-like"/>
</dbReference>
<comment type="subcellular location">
    <subcellularLocation>
        <location evidence="1 9">Cell membrane</location>
        <topology evidence="1 9">Multi-pass membrane protein</topology>
    </subcellularLocation>
</comment>
<evidence type="ECO:0000256" key="7">
    <source>
        <dbReference type="ARBA" id="ARBA00022989"/>
    </source>
</evidence>
<reference evidence="11 12" key="1">
    <citation type="journal article" date="2013" name="Genome Biol. Evol.">
        <title>Genomes of Stigonematalean cyanobacteria (subsection V) and the evolution of oxygenic photosynthesis from prokaryotes to plastids.</title>
        <authorList>
            <person name="Dagan T."/>
            <person name="Roettger M."/>
            <person name="Stucken K."/>
            <person name="Landan G."/>
            <person name="Koch R."/>
            <person name="Major P."/>
            <person name="Gould S.B."/>
            <person name="Goremykin V.V."/>
            <person name="Rippka R."/>
            <person name="Tandeau de Marsac N."/>
            <person name="Gugger M."/>
            <person name="Lockhart P.J."/>
            <person name="Allen J.F."/>
            <person name="Brune I."/>
            <person name="Maus I."/>
            <person name="Puhler A."/>
            <person name="Martin W.F."/>
        </authorList>
    </citation>
    <scope>NUCLEOTIDE SEQUENCE [LARGE SCALE GENOMIC DNA]</scope>
    <source>
        <strain evidence="11 12">PCC 7110</strain>
    </source>
</reference>
<organism evidence="11 12">
    <name type="scientific">Scytonema hofmannii PCC 7110</name>
    <dbReference type="NCBI Taxonomy" id="128403"/>
    <lineage>
        <taxon>Bacteria</taxon>
        <taxon>Bacillati</taxon>
        <taxon>Cyanobacteriota</taxon>
        <taxon>Cyanophyceae</taxon>
        <taxon>Nostocales</taxon>
        <taxon>Scytonemataceae</taxon>
        <taxon>Scytonema</taxon>
    </lineage>
</organism>